<keyword evidence="3" id="KW-1185">Reference proteome</keyword>
<reference evidence="2" key="1">
    <citation type="submission" date="2021-03" db="UniProtKB">
        <authorList>
            <consortium name="EnsemblPlants"/>
        </authorList>
    </citation>
    <scope>IDENTIFICATION</scope>
</reference>
<dbReference type="EMBL" id="UZAU01000789">
    <property type="status" value="NOT_ANNOTATED_CDS"/>
    <property type="molecule type" value="Genomic_DNA"/>
</dbReference>
<dbReference type="AlphaFoldDB" id="A0A803QMY6"/>
<proteinExistence type="predicted"/>
<dbReference type="Gramene" id="evm.model.10.248">
    <property type="protein sequence ID" value="cds.evm.model.10.248"/>
    <property type="gene ID" value="evm.TU.10.248"/>
</dbReference>
<dbReference type="EnsemblPlants" id="evm.model.10.248">
    <property type="protein sequence ID" value="cds.evm.model.10.248"/>
    <property type="gene ID" value="evm.TU.10.248"/>
</dbReference>
<accession>A0A803QMY6</accession>
<feature type="region of interest" description="Disordered" evidence="1">
    <location>
        <begin position="81"/>
        <end position="100"/>
    </location>
</feature>
<dbReference type="Proteomes" id="UP000596661">
    <property type="component" value="Unassembled WGS sequence"/>
</dbReference>
<protein>
    <submittedName>
        <fullName evidence="2">Uncharacterized protein</fullName>
    </submittedName>
</protein>
<organism evidence="2 3">
    <name type="scientific">Cannabis sativa</name>
    <name type="common">Hemp</name>
    <name type="synonym">Marijuana</name>
    <dbReference type="NCBI Taxonomy" id="3483"/>
    <lineage>
        <taxon>Eukaryota</taxon>
        <taxon>Viridiplantae</taxon>
        <taxon>Streptophyta</taxon>
        <taxon>Embryophyta</taxon>
        <taxon>Tracheophyta</taxon>
        <taxon>Spermatophyta</taxon>
        <taxon>Magnoliopsida</taxon>
        <taxon>eudicotyledons</taxon>
        <taxon>Gunneridae</taxon>
        <taxon>Pentapetalae</taxon>
        <taxon>rosids</taxon>
        <taxon>fabids</taxon>
        <taxon>Rosales</taxon>
        <taxon>Cannabaceae</taxon>
        <taxon>Cannabis</taxon>
    </lineage>
</organism>
<sequence>MKKTVLAKMLMELDRRIDRFFDAQLKAFKVHLMEDLDVRVGQYCSSTETSMAPSAQAPSEKALDFVGSDISAVSDLSKSQSMSVRSMTKKATRRTPKAEKIGVASSDVARSTSTKAARRTPTSKKTEMALNIAATGVHQPRHIRLVEEIGRVPDHSTDGRWKSWSRRIAEVHRRSVVTAGRRDAWARRIAENKLEKSTTSICLLVF</sequence>
<evidence type="ECO:0000313" key="3">
    <source>
        <dbReference type="Proteomes" id="UP000596661"/>
    </source>
</evidence>
<name>A0A803QMY6_CANSA</name>
<evidence type="ECO:0000313" key="2">
    <source>
        <dbReference type="EnsemblPlants" id="cds.evm.model.10.248"/>
    </source>
</evidence>
<evidence type="ECO:0000256" key="1">
    <source>
        <dbReference type="SAM" id="MobiDB-lite"/>
    </source>
</evidence>